<evidence type="ECO:0000256" key="6">
    <source>
        <dbReference type="ARBA" id="ARBA00022660"/>
    </source>
</evidence>
<dbReference type="GO" id="GO:0016651">
    <property type="term" value="F:oxidoreductase activity, acting on NAD(P)H"/>
    <property type="evidence" value="ECO:0007669"/>
    <property type="project" value="InterPro"/>
</dbReference>
<evidence type="ECO:0000256" key="4">
    <source>
        <dbReference type="ARBA" id="ARBA00016612"/>
    </source>
</evidence>
<comment type="subcellular location">
    <subcellularLocation>
        <location evidence="15">Mitochondrion inner membrane</location>
        <topology evidence="15">Multi-pass membrane protein</topology>
    </subcellularLocation>
    <subcellularLocation>
        <location evidence="1">Mitochondrion membrane</location>
        <topology evidence="1">Multi-pass membrane protein</topology>
    </subcellularLocation>
</comment>
<comment type="similarity">
    <text evidence="2 15">Belongs to the complex I subunit 4L family.</text>
</comment>
<comment type="catalytic activity">
    <reaction evidence="15">
        <text>a ubiquinone + NADH + 5 H(+)(in) = a ubiquinol + NAD(+) + 4 H(+)(out)</text>
        <dbReference type="Rhea" id="RHEA:29091"/>
        <dbReference type="Rhea" id="RHEA-COMP:9565"/>
        <dbReference type="Rhea" id="RHEA-COMP:9566"/>
        <dbReference type="ChEBI" id="CHEBI:15378"/>
        <dbReference type="ChEBI" id="CHEBI:16389"/>
        <dbReference type="ChEBI" id="CHEBI:17976"/>
        <dbReference type="ChEBI" id="CHEBI:57540"/>
        <dbReference type="ChEBI" id="CHEBI:57945"/>
        <dbReference type="EC" id="7.1.1.2"/>
    </reaction>
</comment>
<keyword evidence="11 15" id="KW-0520">NAD</keyword>
<evidence type="ECO:0000256" key="14">
    <source>
        <dbReference type="ARBA" id="ARBA00023136"/>
    </source>
</evidence>
<feature type="transmembrane region" description="Helical" evidence="15">
    <location>
        <begin position="6"/>
        <end position="24"/>
    </location>
</feature>
<evidence type="ECO:0000256" key="7">
    <source>
        <dbReference type="ARBA" id="ARBA00022692"/>
    </source>
</evidence>
<keyword evidence="5 15" id="KW-0813">Transport</keyword>
<keyword evidence="13 15" id="KW-0496">Mitochondrion</keyword>
<feature type="transmembrane region" description="Helical" evidence="15">
    <location>
        <begin position="60"/>
        <end position="79"/>
    </location>
</feature>
<keyword evidence="12 15" id="KW-0830">Ubiquinone</keyword>
<feature type="transmembrane region" description="Helical" evidence="15">
    <location>
        <begin position="31"/>
        <end position="54"/>
    </location>
</feature>
<dbReference type="PANTHER" id="PTHR11434">
    <property type="entry name" value="NADH-UBIQUINONE OXIDOREDUCTASE SUBUNIT ND4L"/>
    <property type="match status" value="1"/>
</dbReference>
<dbReference type="InterPro" id="IPR001133">
    <property type="entry name" value="NADH_UbQ_OxRdtase_chain4L/K"/>
</dbReference>
<protein>
    <recommendedName>
        <fullName evidence="4 15">NADH-ubiquinone oxidoreductase chain 4L</fullName>
        <ecNumber evidence="3 15">7.1.1.2</ecNumber>
    </recommendedName>
</protein>
<dbReference type="GO" id="GO:0005743">
    <property type="term" value="C:mitochondrial inner membrane"/>
    <property type="evidence" value="ECO:0007669"/>
    <property type="project" value="UniProtKB-SubCell"/>
</dbReference>
<dbReference type="GO" id="GO:0008137">
    <property type="term" value="F:NADH dehydrogenase (ubiquinone) activity"/>
    <property type="evidence" value="ECO:0007669"/>
    <property type="project" value="UniProtKB-EC"/>
</dbReference>
<dbReference type="AlphaFoldDB" id="B2FDP0"/>
<geneLocation type="mitochondrion" evidence="16"/>
<sequence>MKFILFSFNFIFFLGIIGILLNRLHLITIMLCLELLLISLYINLSIILCIYNNFSFYGSSLVLLTFSACEASIGLSLLVNVSRSFGNDNVFSLNLLRV</sequence>
<name>B2FDP0_ANTME</name>
<keyword evidence="7 15" id="KW-0812">Transmembrane</keyword>
<dbReference type="GO" id="GO:0042773">
    <property type="term" value="P:ATP synthesis coupled electron transport"/>
    <property type="evidence" value="ECO:0007669"/>
    <property type="project" value="UniProtKB-UniRule"/>
</dbReference>
<accession>B2FDP0</accession>
<dbReference type="PANTHER" id="PTHR11434:SF0">
    <property type="entry name" value="NADH-UBIQUINONE OXIDOREDUCTASE CHAIN 4L"/>
    <property type="match status" value="1"/>
</dbReference>
<evidence type="ECO:0000256" key="3">
    <source>
        <dbReference type="ARBA" id="ARBA00012944"/>
    </source>
</evidence>
<evidence type="ECO:0000256" key="5">
    <source>
        <dbReference type="ARBA" id="ARBA00022448"/>
    </source>
</evidence>
<evidence type="ECO:0000256" key="12">
    <source>
        <dbReference type="ARBA" id="ARBA00023075"/>
    </source>
</evidence>
<evidence type="ECO:0000256" key="11">
    <source>
        <dbReference type="ARBA" id="ARBA00023027"/>
    </source>
</evidence>
<keyword evidence="8 15" id="KW-1278">Translocase</keyword>
<gene>
    <name evidence="16" type="primary">NADH4L</name>
</gene>
<dbReference type="GO" id="GO:0030964">
    <property type="term" value="C:NADH dehydrogenase complex"/>
    <property type="evidence" value="ECO:0007669"/>
    <property type="project" value="TreeGrafter"/>
</dbReference>
<evidence type="ECO:0000256" key="13">
    <source>
        <dbReference type="ARBA" id="ARBA00023128"/>
    </source>
</evidence>
<keyword evidence="6 15" id="KW-0679">Respiratory chain</keyword>
<reference evidence="16" key="1">
    <citation type="journal article" date="2008" name="Mol. Phylogenet. Evol.">
        <title>Evolution of Mitochondrial Gene Orders in Echinoderms.</title>
        <authorList>
            <person name="Perseke M."/>
            <person name="Fritzsch G."/>
            <person name="Ramsch K."/>
            <person name="Bernt M."/>
            <person name="Merkle D."/>
            <person name="Middendorf M."/>
            <person name="Be rnhard D."/>
            <person name="Stadler P.F."/>
            <person name="Schlegel M."/>
        </authorList>
    </citation>
    <scope>NUCLEOTIDE SEQUENCE</scope>
</reference>
<dbReference type="EC" id="7.1.1.2" evidence="3 15"/>
<evidence type="ECO:0000256" key="9">
    <source>
        <dbReference type="ARBA" id="ARBA00022982"/>
    </source>
</evidence>
<keyword evidence="15" id="KW-0999">Mitochondrion inner membrane</keyword>
<dbReference type="Gene3D" id="1.10.287.3510">
    <property type="match status" value="1"/>
</dbReference>
<keyword evidence="9 15" id="KW-0249">Electron transport</keyword>
<evidence type="ECO:0000256" key="2">
    <source>
        <dbReference type="ARBA" id="ARBA00010519"/>
    </source>
</evidence>
<evidence type="ECO:0000256" key="8">
    <source>
        <dbReference type="ARBA" id="ARBA00022967"/>
    </source>
</evidence>
<proteinExistence type="inferred from homology"/>
<dbReference type="InterPro" id="IPR039428">
    <property type="entry name" value="NUOK/Mnh_C1-like"/>
</dbReference>
<dbReference type="EMBL" id="AM404181">
    <property type="protein sequence ID" value="CAL50595.1"/>
    <property type="molecule type" value="Genomic_DNA"/>
</dbReference>
<evidence type="ECO:0000256" key="15">
    <source>
        <dbReference type="RuleBase" id="RU004419"/>
    </source>
</evidence>
<evidence type="ECO:0000256" key="10">
    <source>
        <dbReference type="ARBA" id="ARBA00022989"/>
    </source>
</evidence>
<dbReference type="Pfam" id="PF00420">
    <property type="entry name" value="Oxidored_q2"/>
    <property type="match status" value="1"/>
</dbReference>
<keyword evidence="10 15" id="KW-1133">Transmembrane helix</keyword>
<organism evidence="16">
    <name type="scientific">Antedon mediterranea</name>
    <name type="common">Mediterranean feather star</name>
    <name type="synonym">Comatula mediterranea</name>
    <dbReference type="NCBI Taxonomy" id="105859"/>
    <lineage>
        <taxon>Eukaryota</taxon>
        <taxon>Metazoa</taxon>
        <taxon>Echinodermata</taxon>
        <taxon>Pelmatozoa</taxon>
        <taxon>Crinoidea</taxon>
        <taxon>Articulata</taxon>
        <taxon>Comatulida</taxon>
        <taxon>Antedonidae</taxon>
        <taxon>Antedon</taxon>
    </lineage>
</organism>
<evidence type="ECO:0000313" key="16">
    <source>
        <dbReference type="EMBL" id="CAL50595.1"/>
    </source>
</evidence>
<comment type="function">
    <text evidence="15">Core subunit of the mitochondrial membrane respiratory chain NADH dehydrogenase (Complex I) which catalyzes electron transfer from NADH through the respiratory chain, using ubiquinone as an electron acceptor.</text>
</comment>
<evidence type="ECO:0000256" key="1">
    <source>
        <dbReference type="ARBA" id="ARBA00004225"/>
    </source>
</evidence>
<keyword evidence="14 15" id="KW-0472">Membrane</keyword>